<sequence length="68" mass="7618">MYRETRIPRLRASLWISVPDKAHSLAEAAHPDGGPAFVPKFRPSPDYPTAAQIPRARLLGRRQVAIRS</sequence>
<dbReference type="Proteomes" id="UP000031488">
    <property type="component" value="Unassembled WGS sequence"/>
</dbReference>
<dbReference type="RefSeq" id="WP_152609682.1">
    <property type="nucleotide sequence ID" value="NZ_JTJZ01000022.1"/>
</dbReference>
<proteinExistence type="predicted"/>
<reference evidence="1 2" key="1">
    <citation type="submission" date="2014-11" db="EMBL/GenBank/DDBJ databases">
        <title>Draft Genome Sequence of Brevibacterium linens AE038-8.</title>
        <authorList>
            <person name="Maizel D."/>
            <person name="Utturkar S.M."/>
            <person name="Brown S.D."/>
            <person name="Ferrero M."/>
            <person name="Rosen B.P."/>
        </authorList>
    </citation>
    <scope>NUCLEOTIDE SEQUENCE [LARGE SCALE GENOMIC DNA]</scope>
    <source>
        <strain evidence="1 2">AE038-8</strain>
    </source>
</reference>
<comment type="caution">
    <text evidence="1">The sequence shown here is derived from an EMBL/GenBank/DDBJ whole genome shotgun (WGS) entry which is preliminary data.</text>
</comment>
<dbReference type="OrthoDB" id="9815799at2"/>
<gene>
    <name evidence="1" type="ORF">AE0388_2739</name>
</gene>
<evidence type="ECO:0000313" key="1">
    <source>
        <dbReference type="EMBL" id="KHS50667.1"/>
    </source>
</evidence>
<protein>
    <submittedName>
        <fullName evidence="1">Uncharacterized protein</fullName>
    </submittedName>
</protein>
<name>A0A0B8ZW76_BRELN</name>
<keyword evidence="2" id="KW-1185">Reference proteome</keyword>
<organism evidence="1 2">
    <name type="scientific">Brevibacterium linens</name>
    <dbReference type="NCBI Taxonomy" id="1703"/>
    <lineage>
        <taxon>Bacteria</taxon>
        <taxon>Bacillati</taxon>
        <taxon>Actinomycetota</taxon>
        <taxon>Actinomycetes</taxon>
        <taxon>Micrococcales</taxon>
        <taxon>Brevibacteriaceae</taxon>
        <taxon>Brevibacterium</taxon>
    </lineage>
</organism>
<dbReference type="AlphaFoldDB" id="A0A0B8ZW76"/>
<accession>A0A0B8ZW76</accession>
<evidence type="ECO:0000313" key="2">
    <source>
        <dbReference type="Proteomes" id="UP000031488"/>
    </source>
</evidence>
<dbReference type="EMBL" id="JTJZ01000022">
    <property type="protein sequence ID" value="KHS50667.1"/>
    <property type="molecule type" value="Genomic_DNA"/>
</dbReference>